<evidence type="ECO:0000313" key="1">
    <source>
        <dbReference type="EMBL" id="HGN36427.1"/>
    </source>
</evidence>
<gene>
    <name evidence="1" type="ORF">ENT87_02615</name>
    <name evidence="2" type="ORF">ENU30_06680</name>
</gene>
<comment type="caution">
    <text evidence="2">The sequence shown here is derived from an EMBL/GenBank/DDBJ whole genome shotgun (WGS) entry which is preliminary data.</text>
</comment>
<organism evidence="2">
    <name type="scientific">Ignisphaera aggregans</name>
    <dbReference type="NCBI Taxonomy" id="334771"/>
    <lineage>
        <taxon>Archaea</taxon>
        <taxon>Thermoproteota</taxon>
        <taxon>Thermoprotei</taxon>
        <taxon>Desulfurococcales</taxon>
        <taxon>Desulfurococcaceae</taxon>
        <taxon>Ignisphaera</taxon>
    </lineage>
</organism>
<dbReference type="AlphaFoldDB" id="A0A7J3JRB8"/>
<dbReference type="EMBL" id="DTBZ01000127">
    <property type="protein sequence ID" value="HGQ18638.1"/>
    <property type="molecule type" value="Genomic_DNA"/>
</dbReference>
<dbReference type="Pfam" id="PF04242">
    <property type="entry name" value="DUF424"/>
    <property type="match status" value="1"/>
</dbReference>
<reference evidence="2" key="1">
    <citation type="journal article" date="2020" name="mSystems">
        <title>Genome- and Community-Level Interaction Insights into Carbon Utilization and Element Cycling Functions of Hydrothermarchaeota in Hydrothermal Sediment.</title>
        <authorList>
            <person name="Zhou Z."/>
            <person name="Liu Y."/>
            <person name="Xu W."/>
            <person name="Pan J."/>
            <person name="Luo Z.H."/>
            <person name="Li M."/>
        </authorList>
    </citation>
    <scope>NUCLEOTIDE SEQUENCE [LARGE SCALE GENOMIC DNA]</scope>
    <source>
        <strain evidence="1">SpSt-618</strain>
        <strain evidence="2">SpSt-657</strain>
    </source>
</reference>
<name>A0A7J3JRB8_9CREN</name>
<sequence length="103" mass="11522">MVSLFYMKVYNVEDKTMVAVCDEEILGKVFREGDVVLDIAPTFYGGEKVGIEEIIEMISTADVVVLSGRRIVDELAKRGLVLKEYALVVEGQPHIQIIKGVYK</sequence>
<evidence type="ECO:0000313" key="2">
    <source>
        <dbReference type="EMBL" id="HGQ18638.1"/>
    </source>
</evidence>
<dbReference type="Gene3D" id="3.30.1860.10">
    <property type="entry name" value="uncharacterized conserved protein from methanopyrus kandleri domain like"/>
    <property type="match status" value="1"/>
</dbReference>
<proteinExistence type="predicted"/>
<dbReference type="InterPro" id="IPR007355">
    <property type="entry name" value="DUF424"/>
</dbReference>
<dbReference type="EMBL" id="DTAI01000078">
    <property type="protein sequence ID" value="HGN36427.1"/>
    <property type="molecule type" value="Genomic_DNA"/>
</dbReference>
<protein>
    <submittedName>
        <fullName evidence="2">DUF424 family protein</fullName>
    </submittedName>
</protein>
<accession>A0A7J3JRB8</accession>